<evidence type="ECO:0000313" key="4">
    <source>
        <dbReference type="Proteomes" id="UP001500655"/>
    </source>
</evidence>
<protein>
    <submittedName>
        <fullName evidence="3">Cytochrome P450</fullName>
    </submittedName>
</protein>
<keyword evidence="2" id="KW-0479">Metal-binding</keyword>
<keyword evidence="2" id="KW-0560">Oxidoreductase</keyword>
<keyword evidence="4" id="KW-1185">Reference proteome</keyword>
<comment type="similarity">
    <text evidence="1 2">Belongs to the cytochrome P450 family.</text>
</comment>
<proteinExistence type="inferred from homology"/>
<gene>
    <name evidence="3" type="ORF">GCM10009681_42560</name>
</gene>
<dbReference type="PANTHER" id="PTHR46696">
    <property type="entry name" value="P450, PUTATIVE (EUROFUNG)-RELATED"/>
    <property type="match status" value="1"/>
</dbReference>
<dbReference type="InterPro" id="IPR036396">
    <property type="entry name" value="Cyt_P450_sf"/>
</dbReference>
<dbReference type="SUPFAM" id="SSF48264">
    <property type="entry name" value="Cytochrome P450"/>
    <property type="match status" value="1"/>
</dbReference>
<keyword evidence="2" id="KW-0503">Monooxygenase</keyword>
<dbReference type="Proteomes" id="UP001500655">
    <property type="component" value="Unassembled WGS sequence"/>
</dbReference>
<dbReference type="InterPro" id="IPR002397">
    <property type="entry name" value="Cyt_P450_B"/>
</dbReference>
<dbReference type="InterPro" id="IPR017972">
    <property type="entry name" value="Cyt_P450_CS"/>
</dbReference>
<keyword evidence="2" id="KW-0408">Iron</keyword>
<dbReference type="PRINTS" id="PR00359">
    <property type="entry name" value="BP450"/>
</dbReference>
<evidence type="ECO:0000256" key="2">
    <source>
        <dbReference type="RuleBase" id="RU000461"/>
    </source>
</evidence>
<dbReference type="PANTHER" id="PTHR46696:SF1">
    <property type="entry name" value="CYTOCHROME P450 YJIB-RELATED"/>
    <property type="match status" value="1"/>
</dbReference>
<sequence>MTSVGRVLPPRFAHDDPTVVVDPYPHYAQLRAAGQLCRFGPGQWGVTRHADVSALLRDRRLAHGFPEEYRRFAIGDGPATEFFGGISIVRDPPEHTRLRALMSKAFSPALVRRLSDHLTGIVDELLEPALDTGILDAATDLAYPLPVTVVCELLGVPTADRDIVRPRAADLARGWSTEVAEADRPHVHAAVVWLREYLGALLEERRHRPGDDLLSRMLAAGSGEDSLSQQEIVDNAVFLFFAGFETTRNMIGTGCAALLRHPNQLARLRAEPGLAASAVEEFLRYDAPVQGAGRMVLSPIEIGGHTVRAGRVLVLLLGSANHDESVFERADRLDVGRSPNPHVSFGGGTHFCLGAALAREEGRVAFERLLHHFATIEPAGEPVRRLTASGNIRAYDSVPMQVRPR</sequence>
<dbReference type="Gene3D" id="1.10.630.10">
    <property type="entry name" value="Cytochrome P450"/>
    <property type="match status" value="1"/>
</dbReference>
<name>A0ABN2KVL5_9ACTN</name>
<accession>A0ABN2KVL5</accession>
<dbReference type="EMBL" id="BAAALS010000023">
    <property type="protein sequence ID" value="GAA1766961.1"/>
    <property type="molecule type" value="Genomic_DNA"/>
</dbReference>
<dbReference type="CDD" id="cd20625">
    <property type="entry name" value="CYP164-like"/>
    <property type="match status" value="1"/>
</dbReference>
<comment type="caution">
    <text evidence="3">The sequence shown here is derived from an EMBL/GenBank/DDBJ whole genome shotgun (WGS) entry which is preliminary data.</text>
</comment>
<evidence type="ECO:0000256" key="1">
    <source>
        <dbReference type="ARBA" id="ARBA00010617"/>
    </source>
</evidence>
<dbReference type="PROSITE" id="PS00086">
    <property type="entry name" value="CYTOCHROME_P450"/>
    <property type="match status" value="1"/>
</dbReference>
<keyword evidence="2" id="KW-0349">Heme</keyword>
<evidence type="ECO:0000313" key="3">
    <source>
        <dbReference type="EMBL" id="GAA1766961.1"/>
    </source>
</evidence>
<organism evidence="3 4">
    <name type="scientific">Luedemannella helvata</name>
    <dbReference type="NCBI Taxonomy" id="349315"/>
    <lineage>
        <taxon>Bacteria</taxon>
        <taxon>Bacillati</taxon>
        <taxon>Actinomycetota</taxon>
        <taxon>Actinomycetes</taxon>
        <taxon>Micromonosporales</taxon>
        <taxon>Micromonosporaceae</taxon>
        <taxon>Luedemannella</taxon>
    </lineage>
</organism>
<dbReference type="Pfam" id="PF00067">
    <property type="entry name" value="p450"/>
    <property type="match status" value="1"/>
</dbReference>
<reference evidence="3 4" key="1">
    <citation type="journal article" date="2019" name="Int. J. Syst. Evol. Microbiol.">
        <title>The Global Catalogue of Microorganisms (GCM) 10K type strain sequencing project: providing services to taxonomists for standard genome sequencing and annotation.</title>
        <authorList>
            <consortium name="The Broad Institute Genomics Platform"/>
            <consortium name="The Broad Institute Genome Sequencing Center for Infectious Disease"/>
            <person name="Wu L."/>
            <person name="Ma J."/>
        </authorList>
    </citation>
    <scope>NUCLEOTIDE SEQUENCE [LARGE SCALE GENOMIC DNA]</scope>
    <source>
        <strain evidence="3 4">JCM 13249</strain>
    </source>
</reference>
<dbReference type="InterPro" id="IPR001128">
    <property type="entry name" value="Cyt_P450"/>
</dbReference>